<organism evidence="1 2">
    <name type="scientific">Streptomyces lavendulae subsp. lavendulae</name>
    <dbReference type="NCBI Taxonomy" id="58340"/>
    <lineage>
        <taxon>Bacteria</taxon>
        <taxon>Bacillati</taxon>
        <taxon>Actinomycetota</taxon>
        <taxon>Actinomycetes</taxon>
        <taxon>Kitasatosporales</taxon>
        <taxon>Streptomycetaceae</taxon>
        <taxon>Streptomyces</taxon>
    </lineage>
</organism>
<accession>A0A2K8PEY9</accession>
<dbReference type="KEGG" id="slx:SLAV_17145"/>
<dbReference type="InterPro" id="IPR019692">
    <property type="entry name" value="CFP-6_PH"/>
</dbReference>
<gene>
    <name evidence="1" type="ORF">SLAV_17145</name>
</gene>
<dbReference type="OrthoDB" id="4245604at2"/>
<name>A0A2K8PEY9_STRLA</name>
<evidence type="ECO:0000313" key="1">
    <source>
        <dbReference type="EMBL" id="ATZ25279.1"/>
    </source>
</evidence>
<dbReference type="RefSeq" id="WP_030241379.1">
    <property type="nucleotide sequence ID" value="NZ_CP024985.1"/>
</dbReference>
<sequence length="201" mass="22280">MSAELLPRDYRIGSRQMSAAYVAVGIGTPGVVLSVLNLDDVAAGVKLVLIAVVLVLFGWLLWASKRCATSADLKGVRVRRFTGSRRLAWEEIQEIRAVPNPNAAMNKNQPRVISYAYDSTGRRVQLMYVDDNHVDVAREIGLIRAAWEELRGPDWERDPQALARMERQAVREGRMMAGMLWGCGIFFVALVIVLVVVIAGS</sequence>
<dbReference type="GeneID" id="49384473"/>
<evidence type="ECO:0000313" key="2">
    <source>
        <dbReference type="Proteomes" id="UP000231791"/>
    </source>
</evidence>
<protein>
    <submittedName>
        <fullName evidence="1">Uncharacterized protein</fullName>
    </submittedName>
</protein>
<dbReference type="Pfam" id="PF10756">
    <property type="entry name" value="bPH_6"/>
    <property type="match status" value="1"/>
</dbReference>
<dbReference type="EMBL" id="CP024985">
    <property type="protein sequence ID" value="ATZ25279.1"/>
    <property type="molecule type" value="Genomic_DNA"/>
</dbReference>
<keyword evidence="2" id="KW-1185">Reference proteome</keyword>
<dbReference type="Proteomes" id="UP000231791">
    <property type="component" value="Chromosome"/>
</dbReference>
<dbReference type="AlphaFoldDB" id="A0A2K8PEY9"/>
<proteinExistence type="predicted"/>
<reference evidence="1 2" key="1">
    <citation type="submission" date="2017-11" db="EMBL/GenBank/DDBJ databases">
        <title>Complete genome sequence of Streptomyces lavendulae subsp. lavendulae CCM 3239 (formerly 'Streptomyces aureofaciens CCM 3239'), the producer of the angucycline-type antibiotic auricin.</title>
        <authorList>
            <person name="Busche T."/>
            <person name="Novakova R."/>
            <person name="Al'Dilaimi A."/>
            <person name="Homerova D."/>
            <person name="Feckova L."/>
            <person name="Rezuchova B."/>
            <person name="Mingyar E."/>
            <person name="Csolleiova D."/>
            <person name="Bekeova C."/>
            <person name="Winkler A."/>
            <person name="Sevcikova B."/>
            <person name="Kalinowski J."/>
            <person name="Kormanec J."/>
            <person name="Ruckert C."/>
        </authorList>
    </citation>
    <scope>NUCLEOTIDE SEQUENCE [LARGE SCALE GENOMIC DNA]</scope>
    <source>
        <strain evidence="1 2">CCM 3239</strain>
    </source>
</reference>